<feature type="compositionally biased region" description="Basic and acidic residues" evidence="1">
    <location>
        <begin position="55"/>
        <end position="64"/>
    </location>
</feature>
<keyword evidence="4" id="KW-1185">Reference proteome</keyword>
<evidence type="ECO:0000313" key="3">
    <source>
        <dbReference type="EMBL" id="DAD26753.1"/>
    </source>
</evidence>
<feature type="signal peptide" evidence="2">
    <location>
        <begin position="1"/>
        <end position="22"/>
    </location>
</feature>
<protein>
    <submittedName>
        <fullName evidence="3">Uncharacterized protein</fullName>
    </submittedName>
</protein>
<proteinExistence type="predicted"/>
<feature type="compositionally biased region" description="Polar residues" evidence="1">
    <location>
        <begin position="95"/>
        <end position="108"/>
    </location>
</feature>
<name>A0A822Y431_NELNU</name>
<evidence type="ECO:0000256" key="1">
    <source>
        <dbReference type="SAM" id="MobiDB-lite"/>
    </source>
</evidence>
<comment type="caution">
    <text evidence="3">The sequence shown here is derived from an EMBL/GenBank/DDBJ whole genome shotgun (WGS) entry which is preliminary data.</text>
</comment>
<dbReference type="Proteomes" id="UP000607653">
    <property type="component" value="Unassembled WGS sequence"/>
</dbReference>
<feature type="compositionally biased region" description="Polar residues" evidence="1">
    <location>
        <begin position="65"/>
        <end position="80"/>
    </location>
</feature>
<gene>
    <name evidence="3" type="ORF">HUJ06_028221</name>
</gene>
<sequence length="108" mass="12047">MIRPQNLVLLGLLLVFVIVVMGSYGGDNRKMKLITENGPLNPHADQMGANMVKHRQIESLRSEENMNGINTEANRSTDSNGPYREASADGHHSIDLQTWSKQHPKPNN</sequence>
<keyword evidence="2" id="KW-0732">Signal</keyword>
<accession>A0A822Y431</accession>
<dbReference type="AlphaFoldDB" id="A0A822Y431"/>
<organism evidence="3 4">
    <name type="scientific">Nelumbo nucifera</name>
    <name type="common">Sacred lotus</name>
    <dbReference type="NCBI Taxonomy" id="4432"/>
    <lineage>
        <taxon>Eukaryota</taxon>
        <taxon>Viridiplantae</taxon>
        <taxon>Streptophyta</taxon>
        <taxon>Embryophyta</taxon>
        <taxon>Tracheophyta</taxon>
        <taxon>Spermatophyta</taxon>
        <taxon>Magnoliopsida</taxon>
        <taxon>Proteales</taxon>
        <taxon>Nelumbonaceae</taxon>
        <taxon>Nelumbo</taxon>
    </lineage>
</organism>
<dbReference type="EMBL" id="DUZY01000002">
    <property type="protein sequence ID" value="DAD26753.1"/>
    <property type="molecule type" value="Genomic_DNA"/>
</dbReference>
<reference evidence="3 4" key="1">
    <citation type="journal article" date="2020" name="Mol. Biol. Evol.">
        <title>Distinct Expression and Methylation Patterns for Genes with Different Fates following a Single Whole-Genome Duplication in Flowering Plants.</title>
        <authorList>
            <person name="Shi T."/>
            <person name="Rahmani R.S."/>
            <person name="Gugger P.F."/>
            <person name="Wang M."/>
            <person name="Li H."/>
            <person name="Zhang Y."/>
            <person name="Li Z."/>
            <person name="Wang Q."/>
            <person name="Van de Peer Y."/>
            <person name="Marchal K."/>
            <person name="Chen J."/>
        </authorList>
    </citation>
    <scope>NUCLEOTIDE SEQUENCE [LARGE SCALE GENOMIC DNA]</scope>
    <source>
        <tissue evidence="3">Leaf</tissue>
    </source>
</reference>
<evidence type="ECO:0000313" key="4">
    <source>
        <dbReference type="Proteomes" id="UP000607653"/>
    </source>
</evidence>
<feature type="region of interest" description="Disordered" evidence="1">
    <location>
        <begin position="53"/>
        <end position="108"/>
    </location>
</feature>
<feature type="chain" id="PRO_5032673670" evidence="2">
    <location>
        <begin position="23"/>
        <end position="108"/>
    </location>
</feature>
<evidence type="ECO:0000256" key="2">
    <source>
        <dbReference type="SAM" id="SignalP"/>
    </source>
</evidence>